<dbReference type="InterPro" id="IPR051320">
    <property type="entry name" value="Viral_Replic_Matur_Polypro"/>
</dbReference>
<keyword evidence="4" id="KW-1185">Reference proteome</keyword>
<protein>
    <recommendedName>
        <fullName evidence="2">Reverse transcriptase domain-containing protein</fullName>
    </recommendedName>
</protein>
<evidence type="ECO:0000256" key="1">
    <source>
        <dbReference type="ARBA" id="ARBA00010879"/>
    </source>
</evidence>
<evidence type="ECO:0000313" key="3">
    <source>
        <dbReference type="EMBL" id="KAK1333855.1"/>
    </source>
</evidence>
<gene>
    <name evidence="3" type="ORF">QTO34_006243</name>
</gene>
<organism evidence="3 4">
    <name type="scientific">Cnephaeus nilssonii</name>
    <name type="common">Northern bat</name>
    <name type="synonym">Eptesicus nilssonii</name>
    <dbReference type="NCBI Taxonomy" id="3371016"/>
    <lineage>
        <taxon>Eukaryota</taxon>
        <taxon>Metazoa</taxon>
        <taxon>Chordata</taxon>
        <taxon>Craniata</taxon>
        <taxon>Vertebrata</taxon>
        <taxon>Euteleostomi</taxon>
        <taxon>Mammalia</taxon>
        <taxon>Eutheria</taxon>
        <taxon>Laurasiatheria</taxon>
        <taxon>Chiroptera</taxon>
        <taxon>Yangochiroptera</taxon>
        <taxon>Vespertilionidae</taxon>
        <taxon>Cnephaeus</taxon>
    </lineage>
</organism>
<dbReference type="InterPro" id="IPR000477">
    <property type="entry name" value="RT_dom"/>
</dbReference>
<accession>A0AA40LIF5</accession>
<evidence type="ECO:0000313" key="4">
    <source>
        <dbReference type="Proteomes" id="UP001177744"/>
    </source>
</evidence>
<dbReference type="Proteomes" id="UP001177744">
    <property type="component" value="Unassembled WGS sequence"/>
</dbReference>
<proteinExistence type="inferred from homology"/>
<comment type="caution">
    <text evidence="3">The sequence shown here is derived from an EMBL/GenBank/DDBJ whole genome shotgun (WGS) entry which is preliminary data.</text>
</comment>
<dbReference type="Gene3D" id="3.30.70.270">
    <property type="match status" value="2"/>
</dbReference>
<dbReference type="SUPFAM" id="SSF56672">
    <property type="entry name" value="DNA/RNA polymerases"/>
    <property type="match status" value="1"/>
</dbReference>
<reference evidence="3" key="1">
    <citation type="submission" date="2023-06" db="EMBL/GenBank/DDBJ databases">
        <title>Reference genome for the Northern bat (Eptesicus nilssonii), a most northern bat species.</title>
        <authorList>
            <person name="Laine V.N."/>
            <person name="Pulliainen A.T."/>
            <person name="Lilley T.M."/>
        </authorList>
    </citation>
    <scope>NUCLEOTIDE SEQUENCE</scope>
    <source>
        <strain evidence="3">BLF_Eptnil</strain>
        <tissue evidence="3">Kidney</tissue>
    </source>
</reference>
<dbReference type="InterPro" id="IPR043128">
    <property type="entry name" value="Rev_trsase/Diguanyl_cyclase"/>
</dbReference>
<dbReference type="PROSITE" id="PS50878">
    <property type="entry name" value="RT_POL"/>
    <property type="match status" value="1"/>
</dbReference>
<dbReference type="PANTHER" id="PTHR33064">
    <property type="entry name" value="POL PROTEIN"/>
    <property type="match status" value="1"/>
</dbReference>
<comment type="similarity">
    <text evidence="1">Belongs to the beta type-B retroviral polymerase family. HERV class-II K(HML-2) pol subfamily.</text>
</comment>
<feature type="domain" description="Reverse transcriptase" evidence="2">
    <location>
        <begin position="1"/>
        <end position="203"/>
    </location>
</feature>
<evidence type="ECO:0000259" key="2">
    <source>
        <dbReference type="PROSITE" id="PS50878"/>
    </source>
</evidence>
<name>A0AA40LIF5_CNENI</name>
<dbReference type="InterPro" id="IPR043502">
    <property type="entry name" value="DNA/RNA_pol_sf"/>
</dbReference>
<dbReference type="AlphaFoldDB" id="A0AA40LIF5"/>
<dbReference type="EMBL" id="JAULJE010000016">
    <property type="protein sequence ID" value="KAK1333855.1"/>
    <property type="molecule type" value="Genomic_DNA"/>
</dbReference>
<dbReference type="Pfam" id="PF00078">
    <property type="entry name" value="RVT_1"/>
    <property type="match status" value="1"/>
</dbReference>
<sequence>MGPGRETILQTTEQGDPIGLTHNTLQIPPCCLKGTPNPPAVPNPHTILSLIPSNTSHFTVLDLKDAFFTIPLHLDAQMLFAVTWTDPTTHQSGQITWTVLPQGFRDFPHVSGQALASNLSSLDLRPSALIQYVDDLLLASPSCELSHSHTITLLSFLAEKDIGQDVISFLGLAGYWIPHFSVFAHPLYQAMREPLDPTMNINPHFRKLQQALITAPALTLPGITKPFKLYTSKREDMAAVG</sequence>
<dbReference type="PANTHER" id="PTHR33064:SF36">
    <property type="entry name" value="CCHC-TYPE DOMAIN-CONTAINING PROTEIN"/>
    <property type="match status" value="1"/>
</dbReference>